<proteinExistence type="predicted"/>
<keyword evidence="3" id="KW-1185">Reference proteome</keyword>
<dbReference type="AlphaFoldDB" id="A0A1V6UNY1"/>
<protein>
    <submittedName>
        <fullName evidence="2">Uncharacterized protein</fullName>
    </submittedName>
</protein>
<dbReference type="SUPFAM" id="SSF53254">
    <property type="entry name" value="Phosphoglycerate mutase-like"/>
    <property type="match status" value="1"/>
</dbReference>
<comment type="caution">
    <text evidence="2">The sequence shown here is derived from an EMBL/GenBank/DDBJ whole genome shotgun (WGS) entry which is preliminary data.</text>
</comment>
<dbReference type="Gene3D" id="3.40.50.1240">
    <property type="entry name" value="Phosphoglycerate mutase-like"/>
    <property type="match status" value="1"/>
</dbReference>
<dbReference type="Proteomes" id="UP000191500">
    <property type="component" value="Unassembled WGS sequence"/>
</dbReference>
<evidence type="ECO:0000313" key="3">
    <source>
        <dbReference type="Proteomes" id="UP000191500"/>
    </source>
</evidence>
<dbReference type="GO" id="GO:0005737">
    <property type="term" value="C:cytoplasm"/>
    <property type="evidence" value="ECO:0007669"/>
    <property type="project" value="TreeGrafter"/>
</dbReference>
<dbReference type="InterPro" id="IPR050275">
    <property type="entry name" value="PGM_Phosphatase"/>
</dbReference>
<gene>
    <name evidence="2" type="ORF">PENCOP_c006G08059</name>
</gene>
<feature type="region of interest" description="Disordered" evidence="1">
    <location>
        <begin position="197"/>
        <end position="233"/>
    </location>
</feature>
<accession>A0A1V6UNY1</accession>
<dbReference type="CDD" id="cd07067">
    <property type="entry name" value="HP_PGM_like"/>
    <property type="match status" value="1"/>
</dbReference>
<sequence>MSPRIHLIRHAQGYHNLGPEYWNLADPLLTDEGKRQCLELSDSLSPKSTIDLVCASPMRRAIYTGLEAFASILRDREGSKLIALPDLQELSNFACDVGTDLVDLQKEIDEANLPVNLSFVEEGWTKKTGRYEPTREKIQARARDTRRWLKARPEEEIAVVSHGGFLHFLTEDWEDGCKHEATAWANVEFRTYEFVADDGNSPSAEQSDDAPMRETADSRHRRGKTNAPPTCESQKMICEQTLLGWAEQGYPIGI</sequence>
<dbReference type="InterPro" id="IPR013078">
    <property type="entry name" value="His_Pase_superF_clade-1"/>
</dbReference>
<dbReference type="GO" id="GO:0016791">
    <property type="term" value="F:phosphatase activity"/>
    <property type="evidence" value="ECO:0007669"/>
    <property type="project" value="TreeGrafter"/>
</dbReference>
<dbReference type="SMART" id="SM00855">
    <property type="entry name" value="PGAM"/>
    <property type="match status" value="1"/>
</dbReference>
<name>A0A1V6UNY1_9EURO</name>
<reference evidence="3" key="1">
    <citation type="journal article" date="2017" name="Nat. Microbiol.">
        <title>Global analysis of biosynthetic gene clusters reveals vast potential of secondary metabolite production in Penicillium species.</title>
        <authorList>
            <person name="Nielsen J.C."/>
            <person name="Grijseels S."/>
            <person name="Prigent S."/>
            <person name="Ji B."/>
            <person name="Dainat J."/>
            <person name="Nielsen K.F."/>
            <person name="Frisvad J.C."/>
            <person name="Workman M."/>
            <person name="Nielsen J."/>
        </authorList>
    </citation>
    <scope>NUCLEOTIDE SEQUENCE [LARGE SCALE GENOMIC DNA]</scope>
    <source>
        <strain evidence="3">IBT 31321</strain>
    </source>
</reference>
<dbReference type="PANTHER" id="PTHR48100:SF54">
    <property type="entry name" value="PHOSPHATASE SPAC5H10.03-RELATED"/>
    <property type="match status" value="1"/>
</dbReference>
<evidence type="ECO:0000256" key="1">
    <source>
        <dbReference type="SAM" id="MobiDB-lite"/>
    </source>
</evidence>
<evidence type="ECO:0000313" key="2">
    <source>
        <dbReference type="EMBL" id="OQE40115.1"/>
    </source>
</evidence>
<dbReference type="InterPro" id="IPR029033">
    <property type="entry name" value="His_PPase_superfam"/>
</dbReference>
<organism evidence="2 3">
    <name type="scientific">Penicillium coprophilum</name>
    <dbReference type="NCBI Taxonomy" id="36646"/>
    <lineage>
        <taxon>Eukaryota</taxon>
        <taxon>Fungi</taxon>
        <taxon>Dikarya</taxon>
        <taxon>Ascomycota</taxon>
        <taxon>Pezizomycotina</taxon>
        <taxon>Eurotiomycetes</taxon>
        <taxon>Eurotiomycetidae</taxon>
        <taxon>Eurotiales</taxon>
        <taxon>Aspergillaceae</taxon>
        <taxon>Penicillium</taxon>
    </lineage>
</organism>
<dbReference type="EMBL" id="MDDG01000006">
    <property type="protein sequence ID" value="OQE40115.1"/>
    <property type="molecule type" value="Genomic_DNA"/>
</dbReference>
<dbReference type="PANTHER" id="PTHR48100">
    <property type="entry name" value="BROAD-SPECIFICITY PHOSPHATASE YOR283W-RELATED"/>
    <property type="match status" value="1"/>
</dbReference>
<dbReference type="Pfam" id="PF00300">
    <property type="entry name" value="His_Phos_1"/>
    <property type="match status" value="1"/>
</dbReference>